<keyword evidence="18" id="KW-1185">Reference proteome</keyword>
<evidence type="ECO:0000256" key="11">
    <source>
        <dbReference type="PIRSR" id="PIRSR605478-1"/>
    </source>
</evidence>
<evidence type="ECO:0000313" key="18">
    <source>
        <dbReference type="Proteomes" id="UP000185934"/>
    </source>
</evidence>
<feature type="binding site" evidence="13">
    <location>
        <position position="188"/>
    </location>
    <ligand>
        <name>thiamine diphosphate</name>
        <dbReference type="ChEBI" id="CHEBI:58937"/>
    </ligand>
</feature>
<dbReference type="InterPro" id="IPR005478">
    <property type="entry name" value="Transketolase_bac-like"/>
</dbReference>
<dbReference type="GO" id="GO:0046872">
    <property type="term" value="F:metal ion binding"/>
    <property type="evidence" value="ECO:0007669"/>
    <property type="project" value="UniProtKB-KW"/>
</dbReference>
<organism evidence="17 18">
    <name type="scientific">Dehalogenimonas formicexedens</name>
    <dbReference type="NCBI Taxonomy" id="1839801"/>
    <lineage>
        <taxon>Bacteria</taxon>
        <taxon>Bacillati</taxon>
        <taxon>Chloroflexota</taxon>
        <taxon>Dehalococcoidia</taxon>
        <taxon>Dehalococcoidales</taxon>
        <taxon>Dehalococcoidaceae</taxon>
        <taxon>Dehalogenimonas</taxon>
    </lineage>
</organism>
<dbReference type="EC" id="2.2.1.1" evidence="3 10"/>
<evidence type="ECO:0000256" key="15">
    <source>
        <dbReference type="PIRSR" id="PIRSR605478-5"/>
    </source>
</evidence>
<evidence type="ECO:0000256" key="3">
    <source>
        <dbReference type="ARBA" id="ARBA00013152"/>
    </source>
</evidence>
<feature type="binding site" evidence="14">
    <location>
        <position position="190"/>
    </location>
    <ligand>
        <name>Mg(2+)</name>
        <dbReference type="ChEBI" id="CHEBI:18420"/>
    </ligand>
</feature>
<dbReference type="InterPro" id="IPR033247">
    <property type="entry name" value="Transketolase_fam"/>
</dbReference>
<dbReference type="InterPro" id="IPR049557">
    <property type="entry name" value="Transketolase_CS"/>
</dbReference>
<feature type="binding site" evidence="13">
    <location>
        <position position="69"/>
    </location>
    <ligand>
        <name>thiamine diphosphate</name>
        <dbReference type="ChEBI" id="CHEBI:58937"/>
    </ligand>
</feature>
<dbReference type="Gene3D" id="3.40.50.920">
    <property type="match status" value="1"/>
</dbReference>
<dbReference type="PROSITE" id="PS00801">
    <property type="entry name" value="TRANSKETOLASE_1"/>
    <property type="match status" value="1"/>
</dbReference>
<feature type="binding site" evidence="12">
    <location>
        <position position="264"/>
    </location>
    <ligand>
        <name>substrate</name>
    </ligand>
</feature>
<dbReference type="CDD" id="cd07033">
    <property type="entry name" value="TPP_PYR_DXS_TK_like"/>
    <property type="match status" value="1"/>
</dbReference>
<feature type="binding site" evidence="12">
    <location>
        <position position="359"/>
    </location>
    <ligand>
        <name>substrate</name>
    </ligand>
</feature>
<dbReference type="Gene3D" id="3.40.50.970">
    <property type="match status" value="2"/>
</dbReference>
<dbReference type="EMBL" id="CP018258">
    <property type="protein sequence ID" value="APV44144.1"/>
    <property type="molecule type" value="Genomic_DNA"/>
</dbReference>
<dbReference type="AlphaFoldDB" id="A0A1P8F6N9"/>
<sequence>MNNSALDDLSINTIRFLSADMVQKAVSGHPGAPMGAAVMAYVLWQKFLKHNPADPAWTNRDRFVLSAGHASALLYSLLHLTGYDLSLDEIKQFRQWGSKTPGHPEHGLTPGVEATTGPLGQGFGNGIGMAIAERWLAARFNKPDHTIVDHYTYAICSDGDLMEGVSAEAASLAGTLRLGKIIYLYDDNNITIEGNTSNYFSEDVGTRFRAYGWHVIGPINGMEINEVEAALAEAHEETEKPKLIICRTVIGYGAPTKANTGAAHGEALGEAELAAAKKNLGWPYTEPFFIPEEVRRNMSAVEAGKSGQAQWQSIFDAYTAVYPEEAVKFKSFIDGKLPEGWNEGVEAMFKPADKPLATREASGKAMNLLGKKVDNLIGGSGDLAPSTKTVLEFDTIFGAGNGAGRNLQFGVREHAMGAICNGLALHGGVIPYCATFLAFYDYMRPPVRLAALQGLRVIFVYTHDSIGLGEDGPTHQPVEQILGLRSVPGLVTLRPADAAETAVSWEMAIERRDGPTALVLTRQKVPTIDRSGMSDVGLIRKGGYILWQSDADPRVIIIGTGSEVHLALEAGKKLKDMGISARVVSLPSWEVFDSQPEAYRNEVLPPQTWRRITIEAGRSLGWERYAGPRGVIIGLDHYGASAPGNIVMEKLGFTAEHVIQTAEYLSRQGDG</sequence>
<evidence type="ECO:0000256" key="2">
    <source>
        <dbReference type="ARBA" id="ARBA00011738"/>
    </source>
</evidence>
<evidence type="ECO:0000313" key="17">
    <source>
        <dbReference type="EMBL" id="APV44144.1"/>
    </source>
</evidence>
<dbReference type="InterPro" id="IPR009014">
    <property type="entry name" value="Transketo_C/PFOR_II"/>
</dbReference>
<dbReference type="GO" id="GO:0005829">
    <property type="term" value="C:cytosol"/>
    <property type="evidence" value="ECO:0007669"/>
    <property type="project" value="TreeGrafter"/>
</dbReference>
<dbReference type="InterPro" id="IPR029061">
    <property type="entry name" value="THDP-binding"/>
</dbReference>
<dbReference type="InterPro" id="IPR005474">
    <property type="entry name" value="Transketolase_N"/>
</dbReference>
<dbReference type="GO" id="GO:0004802">
    <property type="term" value="F:transketolase activity"/>
    <property type="evidence" value="ECO:0007669"/>
    <property type="project" value="UniProtKB-UniRule"/>
</dbReference>
<dbReference type="KEGG" id="dfo:Dform_00796"/>
<dbReference type="FunFam" id="3.40.50.920:FF:000003">
    <property type="entry name" value="Transketolase"/>
    <property type="match status" value="1"/>
</dbReference>
<feature type="binding site" evidence="12">
    <location>
        <position position="386"/>
    </location>
    <ligand>
        <name>substrate</name>
    </ligand>
</feature>
<evidence type="ECO:0000256" key="10">
    <source>
        <dbReference type="NCBIfam" id="TIGR00232"/>
    </source>
</evidence>
<dbReference type="STRING" id="1839801.Dform_00796"/>
<dbReference type="FunFam" id="3.40.50.970:FF:000004">
    <property type="entry name" value="Transketolase"/>
    <property type="match status" value="1"/>
</dbReference>
<dbReference type="SUPFAM" id="SSF52922">
    <property type="entry name" value="TK C-terminal domain-like"/>
    <property type="match status" value="1"/>
</dbReference>
<name>A0A1P8F6N9_9CHLR</name>
<dbReference type="InterPro" id="IPR055152">
    <property type="entry name" value="Transketolase-like_C_2"/>
</dbReference>
<dbReference type="SUPFAM" id="SSF52518">
    <property type="entry name" value="Thiamin diphosphate-binding fold (THDP-binding)"/>
    <property type="match status" value="2"/>
</dbReference>
<evidence type="ECO:0000256" key="6">
    <source>
        <dbReference type="ARBA" id="ARBA00022723"/>
    </source>
</evidence>
<proteinExistence type="inferred from homology"/>
<comment type="cofactor">
    <cofactor evidence="13">
        <name>thiamine diphosphate</name>
        <dbReference type="ChEBI" id="CHEBI:58937"/>
    </cofactor>
    <text evidence="13">Binds 1 thiamine pyrophosphate per subunit. During the reaction, the substrate forms a covalent intermediate with the cofactor.</text>
</comment>
<feature type="binding site" evidence="13">
    <location>
        <position position="159"/>
    </location>
    <ligand>
        <name>thiamine diphosphate</name>
        <dbReference type="ChEBI" id="CHEBI:58937"/>
    </ligand>
</feature>
<dbReference type="NCBIfam" id="TIGR00232">
    <property type="entry name" value="tktlase_bact"/>
    <property type="match status" value="1"/>
</dbReference>
<dbReference type="FunFam" id="3.40.50.970:FF:000003">
    <property type="entry name" value="Transketolase"/>
    <property type="match status" value="1"/>
</dbReference>
<dbReference type="SMART" id="SM00861">
    <property type="entry name" value="Transket_pyr"/>
    <property type="match status" value="1"/>
</dbReference>
<keyword evidence="6 14" id="KW-0479">Metal-binding</keyword>
<dbReference type="Proteomes" id="UP000185934">
    <property type="component" value="Chromosome"/>
</dbReference>
<feature type="binding site" evidence="13">
    <location>
        <position position="439"/>
    </location>
    <ligand>
        <name>thiamine diphosphate</name>
        <dbReference type="ChEBI" id="CHEBI:58937"/>
    </ligand>
</feature>
<dbReference type="Pfam" id="PF00456">
    <property type="entry name" value="Transketolase_N"/>
    <property type="match status" value="1"/>
</dbReference>
<feature type="active site" description="Proton donor" evidence="11">
    <location>
        <position position="413"/>
    </location>
</feature>
<feature type="binding site" evidence="12">
    <location>
        <position position="29"/>
    </location>
    <ligand>
        <name>substrate</name>
    </ligand>
</feature>
<reference evidence="18" key="1">
    <citation type="submission" date="2016-11" db="EMBL/GenBank/DDBJ databases">
        <title>Dehalogenimonas formicexedens sp. nov., a chlorinated alkane respiring bacterium isolated from contaminated groundwater.</title>
        <authorList>
            <person name="Key T.A."/>
            <person name="Bowman K.S."/>
            <person name="Lee I."/>
            <person name="Chun J."/>
            <person name="Albuquerque L."/>
            <person name="da Costa M.S."/>
            <person name="Rainey F.A."/>
            <person name="Moe W.M."/>
        </authorList>
    </citation>
    <scope>NUCLEOTIDE SEQUENCE [LARGE SCALE GENOMIC DNA]</scope>
    <source>
        <strain evidence="18">NSZ-14</strain>
    </source>
</reference>
<feature type="binding site" evidence="12">
    <location>
        <position position="471"/>
    </location>
    <ligand>
        <name>substrate</name>
    </ligand>
</feature>
<dbReference type="PANTHER" id="PTHR43522">
    <property type="entry name" value="TRANSKETOLASE"/>
    <property type="match status" value="1"/>
</dbReference>
<comment type="similarity">
    <text evidence="1">Belongs to the transketolase family.</text>
</comment>
<comment type="subunit">
    <text evidence="2">Homodimer.</text>
</comment>
<accession>A0A1P8F6N9</accession>
<evidence type="ECO:0000256" key="14">
    <source>
        <dbReference type="PIRSR" id="PIRSR605478-4"/>
    </source>
</evidence>
<dbReference type="OrthoDB" id="8732661at2"/>
<feature type="binding site" evidence="12">
    <location>
        <position position="475"/>
    </location>
    <ligand>
        <name>substrate</name>
    </ligand>
</feature>
<evidence type="ECO:0000256" key="8">
    <source>
        <dbReference type="ARBA" id="ARBA00023052"/>
    </source>
</evidence>
<protein>
    <recommendedName>
        <fullName evidence="4 10">Transketolase</fullName>
        <ecNumber evidence="3 10">2.2.1.1</ecNumber>
    </recommendedName>
</protein>
<feature type="site" description="Important for catalytic activity" evidence="15">
    <location>
        <position position="264"/>
    </location>
</feature>
<keyword evidence="7 14" id="KW-0460">Magnesium</keyword>
<evidence type="ECO:0000256" key="5">
    <source>
        <dbReference type="ARBA" id="ARBA00022679"/>
    </source>
</evidence>
<dbReference type="RefSeq" id="WP_076003876.1">
    <property type="nucleotide sequence ID" value="NZ_CP018258.1"/>
</dbReference>
<comment type="catalytic activity">
    <reaction evidence="9">
        <text>D-sedoheptulose 7-phosphate + D-glyceraldehyde 3-phosphate = aldehydo-D-ribose 5-phosphate + D-xylulose 5-phosphate</text>
        <dbReference type="Rhea" id="RHEA:10508"/>
        <dbReference type="ChEBI" id="CHEBI:57483"/>
        <dbReference type="ChEBI" id="CHEBI:57737"/>
        <dbReference type="ChEBI" id="CHEBI:58273"/>
        <dbReference type="ChEBI" id="CHEBI:59776"/>
        <dbReference type="EC" id="2.2.1.1"/>
    </reaction>
</comment>
<evidence type="ECO:0000256" key="9">
    <source>
        <dbReference type="ARBA" id="ARBA00049473"/>
    </source>
</evidence>
<gene>
    <name evidence="17" type="primary">tktA</name>
    <name evidence="17" type="synonym">tktB</name>
    <name evidence="17" type="ORF">Dform_00796</name>
</gene>
<dbReference type="PANTHER" id="PTHR43522:SF2">
    <property type="entry name" value="TRANSKETOLASE 1-RELATED"/>
    <property type="match status" value="1"/>
</dbReference>
<feature type="binding site" evidence="12">
    <location>
        <position position="463"/>
    </location>
    <ligand>
        <name>substrate</name>
    </ligand>
</feature>
<comment type="cofactor">
    <cofactor evidence="14">
        <name>Mg(2+)</name>
        <dbReference type="ChEBI" id="CHEBI:18420"/>
    </cofactor>
    <text evidence="14">Binds 1 Mg(2+) ion per subunit. Can also utilize other divalent metal cations, such as Ca(2+), Mn(2+) and Co(2+).</text>
</comment>
<feature type="binding site" evidence="13">
    <location>
        <position position="264"/>
    </location>
    <ligand>
        <name>thiamine diphosphate</name>
        <dbReference type="ChEBI" id="CHEBI:58937"/>
    </ligand>
</feature>
<dbReference type="Pfam" id="PF22613">
    <property type="entry name" value="Transketolase_C_1"/>
    <property type="match status" value="1"/>
</dbReference>
<dbReference type="GO" id="GO:0006098">
    <property type="term" value="P:pentose-phosphate shunt"/>
    <property type="evidence" value="ECO:0007669"/>
    <property type="project" value="TreeGrafter"/>
</dbReference>
<keyword evidence="8 13" id="KW-0786">Thiamine pyrophosphate</keyword>
<feature type="domain" description="Transketolase-like pyrimidine-binding" evidence="16">
    <location>
        <begin position="356"/>
        <end position="527"/>
    </location>
</feature>
<keyword evidence="5 17" id="KW-0808">Transferase</keyword>
<feature type="binding site" evidence="12">
    <location>
        <position position="522"/>
    </location>
    <ligand>
        <name>substrate</name>
    </ligand>
</feature>
<dbReference type="CDD" id="cd02012">
    <property type="entry name" value="TPP_TK"/>
    <property type="match status" value="1"/>
</dbReference>
<evidence type="ECO:0000256" key="13">
    <source>
        <dbReference type="PIRSR" id="PIRSR605478-3"/>
    </source>
</evidence>
<evidence type="ECO:0000256" key="1">
    <source>
        <dbReference type="ARBA" id="ARBA00007131"/>
    </source>
</evidence>
<evidence type="ECO:0000256" key="12">
    <source>
        <dbReference type="PIRSR" id="PIRSR605478-2"/>
    </source>
</evidence>
<evidence type="ECO:0000256" key="7">
    <source>
        <dbReference type="ARBA" id="ARBA00022842"/>
    </source>
</evidence>
<feature type="binding site" evidence="13">
    <location>
        <begin position="117"/>
        <end position="119"/>
    </location>
    <ligand>
        <name>thiamine diphosphate</name>
        <dbReference type="ChEBI" id="CHEBI:58937"/>
    </ligand>
</feature>
<evidence type="ECO:0000259" key="16">
    <source>
        <dbReference type="SMART" id="SM00861"/>
    </source>
</evidence>
<evidence type="ECO:0000256" key="4">
    <source>
        <dbReference type="ARBA" id="ARBA00016662"/>
    </source>
</evidence>
<dbReference type="InterPro" id="IPR005475">
    <property type="entry name" value="Transketolase-like_Pyr-bd"/>
</dbReference>
<dbReference type="Pfam" id="PF02779">
    <property type="entry name" value="Transket_pyr"/>
    <property type="match status" value="1"/>
</dbReference>
<feature type="site" description="Important for catalytic activity" evidence="15">
    <location>
        <position position="29"/>
    </location>
</feature>
<feature type="binding site" evidence="14">
    <location>
        <position position="158"/>
    </location>
    <ligand>
        <name>Mg(2+)</name>
        <dbReference type="ChEBI" id="CHEBI:18420"/>
    </ligand>
</feature>
<feature type="binding site" evidence="14">
    <location>
        <position position="188"/>
    </location>
    <ligand>
        <name>Mg(2+)</name>
        <dbReference type="ChEBI" id="CHEBI:18420"/>
    </ligand>
</feature>